<reference evidence="1" key="2">
    <citation type="submission" date="2020-09" db="EMBL/GenBank/DDBJ databases">
        <authorList>
            <person name="Sun Q."/>
            <person name="Ohkuma M."/>
        </authorList>
    </citation>
    <scope>NUCLEOTIDE SEQUENCE</scope>
    <source>
        <strain evidence="1">JCM 15325</strain>
    </source>
</reference>
<organism evidence="1 2">
    <name type="scientific">Sporolactobacillus putidus</name>
    <dbReference type="NCBI Taxonomy" id="492735"/>
    <lineage>
        <taxon>Bacteria</taxon>
        <taxon>Bacillati</taxon>
        <taxon>Bacillota</taxon>
        <taxon>Bacilli</taxon>
        <taxon>Bacillales</taxon>
        <taxon>Sporolactobacillaceae</taxon>
        <taxon>Sporolactobacillus</taxon>
    </lineage>
</organism>
<gene>
    <name evidence="1" type="ORF">GCM10007968_25540</name>
</gene>
<reference evidence="1" key="1">
    <citation type="journal article" date="2014" name="Int. J. Syst. Evol. Microbiol.">
        <title>Complete genome sequence of Corynebacterium casei LMG S-19264T (=DSM 44701T), isolated from a smear-ripened cheese.</title>
        <authorList>
            <consortium name="US DOE Joint Genome Institute (JGI-PGF)"/>
            <person name="Walter F."/>
            <person name="Albersmeier A."/>
            <person name="Kalinowski J."/>
            <person name="Ruckert C."/>
        </authorList>
    </citation>
    <scope>NUCLEOTIDE SEQUENCE</scope>
    <source>
        <strain evidence="1">JCM 15325</strain>
    </source>
</reference>
<protein>
    <submittedName>
        <fullName evidence="1">Uncharacterized protein</fullName>
    </submittedName>
</protein>
<evidence type="ECO:0000313" key="1">
    <source>
        <dbReference type="EMBL" id="GGL60410.1"/>
    </source>
</evidence>
<comment type="caution">
    <text evidence="1">The sequence shown here is derived from an EMBL/GenBank/DDBJ whole genome shotgun (WGS) entry which is preliminary data.</text>
</comment>
<proteinExistence type="predicted"/>
<dbReference type="EMBL" id="BMOK01000012">
    <property type="protein sequence ID" value="GGL60410.1"/>
    <property type="molecule type" value="Genomic_DNA"/>
</dbReference>
<name>A0A917W253_9BACL</name>
<evidence type="ECO:0000313" key="2">
    <source>
        <dbReference type="Proteomes" id="UP000654670"/>
    </source>
</evidence>
<dbReference type="AlphaFoldDB" id="A0A917W253"/>
<sequence length="76" mass="8762">MSYASNTILFLSLVTNSKHSHHVEKELEQAGIRVYHSDRFIVRNPTDKQFLRVLLSDGNMSKLEKGLAILKEYLET</sequence>
<dbReference type="Proteomes" id="UP000654670">
    <property type="component" value="Unassembled WGS sequence"/>
</dbReference>
<keyword evidence="2" id="KW-1185">Reference proteome</keyword>
<accession>A0A917W253</accession>